<keyword evidence="3" id="KW-0255">Endonuclease</keyword>
<sequence length="259" mass="27998">MRYRWRTGVVGAVLAVVAGVCGAVTASADPNAYTYATWNMQGSNNDKWADGVKDLAEDYDIVALQEPGTLGFIDNTPLFDSCGTATKGGRPARRCRWNDGDDYKRVVYFVAIHDGKNNLALVVDPDTVNVTGWDYLPTRQTATFDNGDRGLLQLRLSTGDTVYSAHMSADPLGFNVGYLLAAARTAGGTWLVLGDYNLTPPKTKPALQGTETAYAPTQPTHGTHIYDYLITSRTLATTFTTTRLSTHGSDHHAVAFGNP</sequence>
<keyword evidence="1" id="KW-0732">Signal</keyword>
<evidence type="ECO:0000313" key="4">
    <source>
        <dbReference type="Proteomes" id="UP000199051"/>
    </source>
</evidence>
<dbReference type="GO" id="GO:0004527">
    <property type="term" value="F:exonuclease activity"/>
    <property type="evidence" value="ECO:0007669"/>
    <property type="project" value="UniProtKB-KW"/>
</dbReference>
<gene>
    <name evidence="3" type="ORF">SAMN04487818_1225</name>
</gene>
<reference evidence="4" key="1">
    <citation type="submission" date="2016-10" db="EMBL/GenBank/DDBJ databases">
        <authorList>
            <person name="Varghese N."/>
            <person name="Submissions S."/>
        </authorList>
    </citation>
    <scope>NUCLEOTIDE SEQUENCE [LARGE SCALE GENOMIC DNA]</scope>
    <source>
        <strain evidence="4">DSM 44260</strain>
    </source>
</reference>
<evidence type="ECO:0000259" key="2">
    <source>
        <dbReference type="Pfam" id="PF03372"/>
    </source>
</evidence>
<keyword evidence="3" id="KW-0378">Hydrolase</keyword>
<name>A0A1H9XSR3_9PSEU</name>
<protein>
    <submittedName>
        <fullName evidence="3">Endonuclease/Exonuclease/phosphatase family protein</fullName>
    </submittedName>
</protein>
<dbReference type="Gene3D" id="3.60.10.10">
    <property type="entry name" value="Endonuclease/exonuclease/phosphatase"/>
    <property type="match status" value="1"/>
</dbReference>
<accession>A0A1H9XSR3</accession>
<dbReference type="GO" id="GO:0004519">
    <property type="term" value="F:endonuclease activity"/>
    <property type="evidence" value="ECO:0007669"/>
    <property type="project" value="UniProtKB-KW"/>
</dbReference>
<keyword evidence="3" id="KW-0269">Exonuclease</keyword>
<evidence type="ECO:0000256" key="1">
    <source>
        <dbReference type="SAM" id="SignalP"/>
    </source>
</evidence>
<feature type="domain" description="Endonuclease/exonuclease/phosphatase" evidence="2">
    <location>
        <begin position="36"/>
        <end position="251"/>
    </location>
</feature>
<keyword evidence="4" id="KW-1185">Reference proteome</keyword>
<proteinExistence type="predicted"/>
<evidence type="ECO:0000313" key="3">
    <source>
        <dbReference type="EMBL" id="SES48757.1"/>
    </source>
</evidence>
<feature type="chain" id="PRO_5011480667" evidence="1">
    <location>
        <begin position="29"/>
        <end position="259"/>
    </location>
</feature>
<dbReference type="AlphaFoldDB" id="A0A1H9XSR3"/>
<dbReference type="EMBL" id="FOGI01000022">
    <property type="protein sequence ID" value="SES48757.1"/>
    <property type="molecule type" value="Genomic_DNA"/>
</dbReference>
<dbReference type="RefSeq" id="WP_092787003.1">
    <property type="nucleotide sequence ID" value="NZ_FOGI01000022.1"/>
</dbReference>
<keyword evidence="3" id="KW-0540">Nuclease</keyword>
<dbReference type="Proteomes" id="UP000199051">
    <property type="component" value="Unassembled WGS sequence"/>
</dbReference>
<organism evidence="3 4">
    <name type="scientific">Actinokineospora terrae</name>
    <dbReference type="NCBI Taxonomy" id="155974"/>
    <lineage>
        <taxon>Bacteria</taxon>
        <taxon>Bacillati</taxon>
        <taxon>Actinomycetota</taxon>
        <taxon>Actinomycetes</taxon>
        <taxon>Pseudonocardiales</taxon>
        <taxon>Pseudonocardiaceae</taxon>
        <taxon>Actinokineospora</taxon>
    </lineage>
</organism>
<dbReference type="Pfam" id="PF03372">
    <property type="entry name" value="Exo_endo_phos"/>
    <property type="match status" value="1"/>
</dbReference>
<feature type="signal peptide" evidence="1">
    <location>
        <begin position="1"/>
        <end position="28"/>
    </location>
</feature>
<dbReference type="InterPro" id="IPR005135">
    <property type="entry name" value="Endo/exonuclease/phosphatase"/>
</dbReference>
<dbReference type="SUPFAM" id="SSF56219">
    <property type="entry name" value="DNase I-like"/>
    <property type="match status" value="1"/>
</dbReference>
<dbReference type="InterPro" id="IPR036691">
    <property type="entry name" value="Endo/exonu/phosph_ase_sf"/>
</dbReference>